<dbReference type="Pfam" id="PF00271">
    <property type="entry name" value="Helicase_C"/>
    <property type="match status" value="1"/>
</dbReference>
<feature type="short sequence motif" description="Q motif" evidence="9">
    <location>
        <begin position="164"/>
        <end position="193"/>
    </location>
</feature>
<dbReference type="PROSITE" id="PS51192">
    <property type="entry name" value="HELICASE_ATP_BIND_1"/>
    <property type="match status" value="1"/>
</dbReference>
<sequence length="1014" mass="112887">MSDLILNIKTADSSKPVFKPTKELKGTWRQKRKQHKQELHSFKKRFRKQIETSSHTAPKKSAEDTNPLDSPANSRENNVSRDQKYQKQPHNTFSLKNDNLKHDANTTESTNSGNKKPSNFTKSSSLFSGVDESSDSKVLEILDKTEFHPQEYLEASNSVLKSKLSFDDLDVLPQLSSLLKTKLDISKPTEIQKLVLHTFMPISSNQKDKTKVQKNPKFLNKDIFIRAETGSGKTLAYLLPIINRLLLATSQTAKNTTNSHSNKPSSLKAGDSKSYQNSSSDTQPSRSLGTLAIILTPTRELAKQVYDTANSLVNISKIQIEEEQGNSDLDNTDSDANSRDRSFVRSHWIVPGLVVGGDKKQSEKARLRKGSTILSCTPGRLLDHLKTTSSFVVSNLKWLVLDECDLLLELGFHETLKEILSLLESKRAQNQPQLQESPFFSSCYIPNSRINILCSATLRENVQKLVDISLNSPIILSSSNNRQAEDSSALNMGKDKKRDSSSSLQDGNQTHLDNSEEKNSGIIDFDDNLESQELQPNSQSNYTIPSQLLQEFIVVPAKLRLVSLVSLLNFFIKNQTHKTTGNNAKIIVFLSCKDSVDFFFDLIGNVASRKQETNADGLDENNDDSNGNNGTKGEAGIDTAKNPNNSKTFKRNSNDGRRRDYDNNSKTVISLVSSFLGGATVFRLHGSLPQKIRSETVRKFSGSESTKDKSNIFKKPENPKVLFCTDVAARGLDMPLISHIIQYDPPSDITSYIHRVGRTARLGNFGRAVLMLLPSEIEYVELLSSNGVTVSKIDLFSNLHHLSNKDQEDSDNTDPRDKNIDSKNPVVRALDAFSREGGRNIKKSITKSVQLEQLLKISTLLNSQKSSQWMDYSTGIQLGIERYISRSEKVLELAKSAFSSSIRAYATHPPMEKHIFHIKYLHLGHIAKSFGLQQAPKAIQVGNKMVSTSGKGLKRKNGRNQDNELDGSEGGDPTKSGDGFGSRKPKRLKPSEISEFAIGSVYSMMGPKTKKSKR</sequence>
<dbReference type="AlphaFoldDB" id="A0A2T9ZIX1"/>
<dbReference type="CDD" id="cd18787">
    <property type="entry name" value="SF2_C_DEAD"/>
    <property type="match status" value="1"/>
</dbReference>
<feature type="domain" description="Helicase ATP-binding" evidence="12">
    <location>
        <begin position="214"/>
        <end position="476"/>
    </location>
</feature>
<evidence type="ECO:0000256" key="3">
    <source>
        <dbReference type="ARBA" id="ARBA00022552"/>
    </source>
</evidence>
<evidence type="ECO:0000259" key="14">
    <source>
        <dbReference type="PROSITE" id="PS51195"/>
    </source>
</evidence>
<evidence type="ECO:0000313" key="16">
    <source>
        <dbReference type="Proteomes" id="UP000245609"/>
    </source>
</evidence>
<dbReference type="PROSITE" id="PS51195">
    <property type="entry name" value="Q_MOTIF"/>
    <property type="match status" value="1"/>
</dbReference>
<name>A0A2T9ZIX1_9FUNG</name>
<dbReference type="PROSITE" id="PS51194">
    <property type="entry name" value="HELICASE_CTER"/>
    <property type="match status" value="1"/>
</dbReference>
<keyword evidence="6 10" id="KW-0347">Helicase</keyword>
<dbReference type="SMART" id="SM00487">
    <property type="entry name" value="DEXDc"/>
    <property type="match status" value="1"/>
</dbReference>
<dbReference type="EC" id="3.6.4.13" evidence="10"/>
<comment type="caution">
    <text evidence="15">The sequence shown here is derived from an EMBL/GenBank/DDBJ whole genome shotgun (WGS) entry which is preliminary data.</text>
</comment>
<keyword evidence="3" id="KW-0698">rRNA processing</keyword>
<feature type="domain" description="DEAD-box RNA helicase Q" evidence="14">
    <location>
        <begin position="164"/>
        <end position="193"/>
    </location>
</feature>
<keyword evidence="16" id="KW-1185">Reference proteome</keyword>
<dbReference type="EMBL" id="MBFS01000114">
    <property type="protein sequence ID" value="PVV04502.1"/>
    <property type="molecule type" value="Genomic_DNA"/>
</dbReference>
<dbReference type="GO" id="GO:0005730">
    <property type="term" value="C:nucleolus"/>
    <property type="evidence" value="ECO:0007669"/>
    <property type="project" value="UniProtKB-SubCell"/>
</dbReference>
<dbReference type="SUPFAM" id="SSF52540">
    <property type="entry name" value="P-loop containing nucleoside triphosphate hydrolases"/>
    <property type="match status" value="1"/>
</dbReference>
<evidence type="ECO:0000259" key="13">
    <source>
        <dbReference type="PROSITE" id="PS51194"/>
    </source>
</evidence>
<evidence type="ECO:0000256" key="2">
    <source>
        <dbReference type="ARBA" id="ARBA00022517"/>
    </source>
</evidence>
<gene>
    <name evidence="15" type="ORF">BB560_000994</name>
</gene>
<dbReference type="SMART" id="SM01178">
    <property type="entry name" value="DUF4217"/>
    <property type="match status" value="1"/>
</dbReference>
<dbReference type="InterPro" id="IPR027417">
    <property type="entry name" value="P-loop_NTPase"/>
</dbReference>
<dbReference type="InterPro" id="IPR014014">
    <property type="entry name" value="RNA_helicase_DEAD_Q_motif"/>
</dbReference>
<feature type="region of interest" description="Disordered" evidence="11">
    <location>
        <begin position="485"/>
        <end position="522"/>
    </location>
</feature>
<dbReference type="PANTHER" id="PTHR24031">
    <property type="entry name" value="RNA HELICASE"/>
    <property type="match status" value="1"/>
</dbReference>
<protein>
    <recommendedName>
        <fullName evidence="10">ATP-dependent RNA helicase</fullName>
        <ecNumber evidence="10">3.6.4.13</ecNumber>
    </recommendedName>
</protein>
<dbReference type="InterPro" id="IPR014001">
    <property type="entry name" value="Helicase_ATP-bd"/>
</dbReference>
<feature type="domain" description="Helicase C-terminal" evidence="13">
    <location>
        <begin position="644"/>
        <end position="803"/>
    </location>
</feature>
<reference evidence="15 16" key="1">
    <citation type="journal article" date="2018" name="MBio">
        <title>Comparative Genomics Reveals the Core Gene Toolbox for the Fungus-Insect Symbiosis.</title>
        <authorList>
            <person name="Wang Y."/>
            <person name="Stata M."/>
            <person name="Wang W."/>
            <person name="Stajich J.E."/>
            <person name="White M.M."/>
            <person name="Moncalvo J.M."/>
        </authorList>
    </citation>
    <scope>NUCLEOTIDE SEQUENCE [LARGE SCALE GENOMIC DNA]</scope>
    <source>
        <strain evidence="15 16">SC-DP-2</strain>
    </source>
</reference>
<feature type="region of interest" description="Disordered" evidence="11">
    <location>
        <begin position="611"/>
        <end position="662"/>
    </location>
</feature>
<comment type="function">
    <text evidence="10">RNA helicase.</text>
</comment>
<dbReference type="GO" id="GO:0016787">
    <property type="term" value="F:hydrolase activity"/>
    <property type="evidence" value="ECO:0007669"/>
    <property type="project" value="UniProtKB-KW"/>
</dbReference>
<accession>A0A2T9ZIX1</accession>
<comment type="domain">
    <text evidence="10">The Q motif is unique to and characteristic of the DEAD box family of RNA helicases and controls ATP binding and hydrolysis.</text>
</comment>
<keyword evidence="4 10" id="KW-0547">Nucleotide-binding</keyword>
<evidence type="ECO:0000256" key="10">
    <source>
        <dbReference type="RuleBase" id="RU365068"/>
    </source>
</evidence>
<feature type="compositionally biased region" description="Basic and acidic residues" evidence="11">
    <location>
        <begin position="652"/>
        <end position="662"/>
    </location>
</feature>
<dbReference type="Proteomes" id="UP000245609">
    <property type="component" value="Unassembled WGS sequence"/>
</dbReference>
<feature type="compositionally biased region" description="Polar residues" evidence="11">
    <location>
        <begin position="253"/>
        <end position="265"/>
    </location>
</feature>
<organism evidence="15 16">
    <name type="scientific">Smittium megazygosporum</name>
    <dbReference type="NCBI Taxonomy" id="133381"/>
    <lineage>
        <taxon>Eukaryota</taxon>
        <taxon>Fungi</taxon>
        <taxon>Fungi incertae sedis</taxon>
        <taxon>Zoopagomycota</taxon>
        <taxon>Kickxellomycotina</taxon>
        <taxon>Harpellomycetes</taxon>
        <taxon>Harpellales</taxon>
        <taxon>Legeriomycetaceae</taxon>
        <taxon>Smittium</taxon>
    </lineage>
</organism>
<evidence type="ECO:0000256" key="11">
    <source>
        <dbReference type="SAM" id="MobiDB-lite"/>
    </source>
</evidence>
<evidence type="ECO:0000256" key="5">
    <source>
        <dbReference type="ARBA" id="ARBA00022801"/>
    </source>
</evidence>
<evidence type="ECO:0000256" key="4">
    <source>
        <dbReference type="ARBA" id="ARBA00022741"/>
    </source>
</evidence>
<feature type="compositionally biased region" description="Polar residues" evidence="11">
    <location>
        <begin position="273"/>
        <end position="285"/>
    </location>
</feature>
<dbReference type="GO" id="GO:0006364">
    <property type="term" value="P:rRNA processing"/>
    <property type="evidence" value="ECO:0007669"/>
    <property type="project" value="UniProtKB-KW"/>
</dbReference>
<dbReference type="Pfam" id="PF00270">
    <property type="entry name" value="DEAD"/>
    <property type="match status" value="1"/>
</dbReference>
<feature type="region of interest" description="Disordered" evidence="11">
    <location>
        <begin position="253"/>
        <end position="285"/>
    </location>
</feature>
<dbReference type="Gene3D" id="3.40.50.300">
    <property type="entry name" value="P-loop containing nucleotide triphosphate hydrolases"/>
    <property type="match status" value="2"/>
</dbReference>
<evidence type="ECO:0000256" key="1">
    <source>
        <dbReference type="ARBA" id="ARBA00004604"/>
    </source>
</evidence>
<dbReference type="InterPro" id="IPR001650">
    <property type="entry name" value="Helicase_C-like"/>
</dbReference>
<comment type="subcellular location">
    <subcellularLocation>
        <location evidence="1">Nucleus</location>
        <location evidence="1">Nucleolus</location>
    </subcellularLocation>
</comment>
<feature type="region of interest" description="Disordered" evidence="11">
    <location>
        <begin position="1"/>
        <end position="130"/>
    </location>
</feature>
<dbReference type="SMART" id="SM00490">
    <property type="entry name" value="HELICc"/>
    <property type="match status" value="1"/>
</dbReference>
<proteinExistence type="inferred from homology"/>
<keyword evidence="8 10" id="KW-0694">RNA-binding</keyword>
<evidence type="ECO:0000256" key="7">
    <source>
        <dbReference type="ARBA" id="ARBA00022840"/>
    </source>
</evidence>
<dbReference type="GO" id="GO:0005524">
    <property type="term" value="F:ATP binding"/>
    <property type="evidence" value="ECO:0007669"/>
    <property type="project" value="UniProtKB-UniRule"/>
</dbReference>
<dbReference type="STRING" id="133381.A0A2T9ZIX1"/>
<evidence type="ECO:0000256" key="8">
    <source>
        <dbReference type="ARBA" id="ARBA00022884"/>
    </source>
</evidence>
<feature type="region of interest" description="Disordered" evidence="11">
    <location>
        <begin position="946"/>
        <end position="992"/>
    </location>
</feature>
<feature type="compositionally biased region" description="Polar residues" evidence="11">
    <location>
        <begin position="106"/>
        <end position="127"/>
    </location>
</feature>
<keyword evidence="2" id="KW-0690">Ribosome biogenesis</keyword>
<feature type="compositionally biased region" description="Polar residues" evidence="11">
    <location>
        <begin position="501"/>
        <end position="512"/>
    </location>
</feature>
<dbReference type="InterPro" id="IPR011545">
    <property type="entry name" value="DEAD/DEAH_box_helicase_dom"/>
</dbReference>
<dbReference type="GO" id="GO:0003723">
    <property type="term" value="F:RNA binding"/>
    <property type="evidence" value="ECO:0007669"/>
    <property type="project" value="UniProtKB-UniRule"/>
</dbReference>
<dbReference type="OrthoDB" id="422663at2759"/>
<dbReference type="InterPro" id="IPR025313">
    <property type="entry name" value="SPB4-like_CTE"/>
</dbReference>
<keyword evidence="7 10" id="KW-0067">ATP-binding</keyword>
<evidence type="ECO:0000313" key="15">
    <source>
        <dbReference type="EMBL" id="PVV04502.1"/>
    </source>
</evidence>
<feature type="compositionally biased region" description="Polar residues" evidence="11">
    <location>
        <begin position="86"/>
        <end position="97"/>
    </location>
</feature>
<dbReference type="Pfam" id="PF13959">
    <property type="entry name" value="CTE_SPB4"/>
    <property type="match status" value="1"/>
</dbReference>
<comment type="catalytic activity">
    <reaction evidence="10">
        <text>ATP + H2O = ADP + phosphate + H(+)</text>
        <dbReference type="Rhea" id="RHEA:13065"/>
        <dbReference type="ChEBI" id="CHEBI:15377"/>
        <dbReference type="ChEBI" id="CHEBI:15378"/>
        <dbReference type="ChEBI" id="CHEBI:30616"/>
        <dbReference type="ChEBI" id="CHEBI:43474"/>
        <dbReference type="ChEBI" id="CHEBI:456216"/>
        <dbReference type="EC" id="3.6.4.13"/>
    </reaction>
</comment>
<evidence type="ECO:0000256" key="9">
    <source>
        <dbReference type="PROSITE-ProRule" id="PRU00552"/>
    </source>
</evidence>
<dbReference type="GO" id="GO:0003724">
    <property type="term" value="F:RNA helicase activity"/>
    <property type="evidence" value="ECO:0007669"/>
    <property type="project" value="UniProtKB-EC"/>
</dbReference>
<evidence type="ECO:0000259" key="12">
    <source>
        <dbReference type="PROSITE" id="PS51192"/>
    </source>
</evidence>
<evidence type="ECO:0000256" key="6">
    <source>
        <dbReference type="ARBA" id="ARBA00022806"/>
    </source>
</evidence>
<keyword evidence="5 10" id="KW-0378">Hydrolase</keyword>
<comment type="similarity">
    <text evidence="10">Belongs to the DEAD box helicase family.</text>
</comment>
<feature type="compositionally biased region" description="Polar residues" evidence="11">
    <location>
        <begin position="67"/>
        <end position="77"/>
    </location>
</feature>